<keyword evidence="2" id="KW-1185">Reference proteome</keyword>
<proteinExistence type="predicted"/>
<dbReference type="STRING" id="252246.SAMN05421799_107149"/>
<evidence type="ECO:0000313" key="2">
    <source>
        <dbReference type="Proteomes" id="UP000186156"/>
    </source>
</evidence>
<dbReference type="AlphaFoldDB" id="A0A1N7N8L2"/>
<gene>
    <name evidence="1" type="ORF">SAMN05421799_107149</name>
</gene>
<name>A0A1N7N8L2_9BACL</name>
<accession>A0A1N7N8L2</accession>
<dbReference type="Gene3D" id="2.30.110.10">
    <property type="entry name" value="Electron Transport, Fmn-binding Protein, Chain A"/>
    <property type="match status" value="1"/>
</dbReference>
<dbReference type="PIRSF" id="PIRSF010372">
    <property type="entry name" value="PaiB"/>
    <property type="match status" value="1"/>
</dbReference>
<reference evidence="2" key="1">
    <citation type="submission" date="2017-01" db="EMBL/GenBank/DDBJ databases">
        <authorList>
            <person name="Varghese N."/>
            <person name="Submissions S."/>
        </authorList>
    </citation>
    <scope>NUCLEOTIDE SEQUENCE [LARGE SCALE GENOMIC DNA]</scope>
    <source>
        <strain evidence="2">DSM 16176</strain>
    </source>
</reference>
<dbReference type="OrthoDB" id="9794948at2"/>
<dbReference type="EMBL" id="FTOO01000007">
    <property type="protein sequence ID" value="SIS94717.1"/>
    <property type="molecule type" value="Genomic_DNA"/>
</dbReference>
<dbReference type="SUPFAM" id="SSF50475">
    <property type="entry name" value="FMN-binding split barrel"/>
    <property type="match status" value="1"/>
</dbReference>
<sequence>MYIPKSFQLRDPDIIETLLREHSFATLVTQQGGDICASHVPLVYRPDEGALYGHLAKANPQAEHLRDGRCLAIFQGPHAYVSPSWYGMEEQVPTWNYLAVHVYGRAHLVQESEAVADLLHLLLVAYEPQSRLPADRDRAYYRNLMRGIVAFRIDIERMEAAAKLSQNKPMEARRRVAATLASMDDEGARGVARWMQQLSVNDANLSFSPSKEERSHGT</sequence>
<organism evidence="1 2">
    <name type="scientific">Alicyclobacillus vulcanalis</name>
    <dbReference type="NCBI Taxonomy" id="252246"/>
    <lineage>
        <taxon>Bacteria</taxon>
        <taxon>Bacillati</taxon>
        <taxon>Bacillota</taxon>
        <taxon>Bacilli</taxon>
        <taxon>Bacillales</taxon>
        <taxon>Alicyclobacillaceae</taxon>
        <taxon>Alicyclobacillus</taxon>
    </lineage>
</organism>
<dbReference type="PANTHER" id="PTHR35802:SF1">
    <property type="entry name" value="PROTEASE SYNTHASE AND SPORULATION PROTEIN PAI 2"/>
    <property type="match status" value="1"/>
</dbReference>
<dbReference type="InterPro" id="IPR012349">
    <property type="entry name" value="Split_barrel_FMN-bd"/>
</dbReference>
<dbReference type="PANTHER" id="PTHR35802">
    <property type="entry name" value="PROTEASE SYNTHASE AND SPORULATION PROTEIN PAI 2"/>
    <property type="match status" value="1"/>
</dbReference>
<protein>
    <submittedName>
        <fullName evidence="1">Negative transcriptional regulator, PaiB family</fullName>
    </submittedName>
</protein>
<dbReference type="Pfam" id="PF04299">
    <property type="entry name" value="FMN_bind_2"/>
    <property type="match status" value="1"/>
</dbReference>
<dbReference type="RefSeq" id="WP_076347565.1">
    <property type="nucleotide sequence ID" value="NZ_FTOO01000007.1"/>
</dbReference>
<evidence type="ECO:0000313" key="1">
    <source>
        <dbReference type="EMBL" id="SIS94717.1"/>
    </source>
</evidence>
<dbReference type="Proteomes" id="UP000186156">
    <property type="component" value="Unassembled WGS sequence"/>
</dbReference>
<dbReference type="InterPro" id="IPR007396">
    <property type="entry name" value="TR_PAI2-type"/>
</dbReference>